<keyword evidence="2" id="KW-1185">Reference proteome</keyword>
<accession>A0ACC0U541</accession>
<dbReference type="EMBL" id="JAGFNK010000192">
    <property type="protein sequence ID" value="KAI9460032.1"/>
    <property type="molecule type" value="Genomic_DNA"/>
</dbReference>
<dbReference type="Proteomes" id="UP001207468">
    <property type="component" value="Unassembled WGS sequence"/>
</dbReference>
<proteinExistence type="predicted"/>
<comment type="caution">
    <text evidence="1">The sequence shown here is derived from an EMBL/GenBank/DDBJ whole genome shotgun (WGS) entry which is preliminary data.</text>
</comment>
<name>A0ACC0U541_9AGAM</name>
<keyword evidence="1" id="KW-0378">Hydrolase</keyword>
<gene>
    <name evidence="1" type="ORF">F5148DRAFT_1217893</name>
</gene>
<sequence>MDDEDVYGIPSDYYRSEETFRHRPEDVPTSSLDELLDDALARGSFEDFGEWSWNPSPKPSPPFRGPPGTGREPFLGDTAAHREPGQNFQRLSGARPQSNSREFGISVAYHDQGSPFREPRGSHFENIPVRNTHQDRVSIHAPQFGGAVQRGAPDTFPAPVQEGAPRSSGSIRLRQVSELPDMYRSMFKFGVFNAMQSSCFDTIMKSGENLTVLFELSIIHMLINSSGGGAAEKCVYVAPTKALCAERARDWTEKFGPLGIKCSEMTGDTVQPSRSVWGEFKNANIMLGAEKWDSLTRSWSNHSQLLSQIRLFLIDEVHILNELRGSTLEVVVCRMKKRGSAVRFVAVSATVPNIDDVAHWIASRYSNSAAVAFQFGEEYRPCQLSRFVYGFPRGKNQNDFLFAQSLNYRLFPLLQQHSANKPILIFVSTRKGVLSTAEQLMADYNKAVERNHRLPWSLPTKIEKTFVNKQLEKLAAAGIGAHHAGLELSDKRVVEELFLNKVLRVVVATSTLAVGVNLPAHTVVIKDVRLFQNGASQEYSDLDIMQMIGRAGRPQFDKEGVAIIMCESGLESKYRALGCGQTILESSLHTNLTEHLNSEVGLGTITNMETAKEWIRHSFMFRRLGQNPHRYMPQGQPWKDGLNGMISKCFNDLKKAELLTYVDEKSGELRSTEFGEIMSKFYLRQATMASIMSLPVKATLRDMLEALATSEEFSELKMRAGDKQASTSIHMSSHDDIRFRIGRVEKTADKVFLLIQAALGRISLHTAEYKFGESNALLDSIVVFRHASRIARAMVEVAISKKIGAQIKHGLELARNISAKVWEDRPTILAERGITNFEKLRGQDPIQLDLLLNKKQASGHKILFAVRELPQYSVAIHEMAVTRTTVSGGSAVTVKADIQCSVSLECVTSKSKTQKSGHYRDMTYILTVTSDLEFIDFRRIPTKALQDSKSFSVTAQLTKPSQSIWVHLSSDAIAGVTISSQYKPRINTDLFPVMDTRPKTNMEIELEGLEGNEEFWNMELSDDEIPIKESTLKLAHDTTKDGREAISPSSLSAEKQAEFFTNAEKLPNGKYRCNHPCKDKSACGHLCCRDGVKKPSLAPKRRSVGLQLGTDSSVKKRARQATDKDSAPGSKSSSLVKASSRHLSASLRQLEVIHKGSGTDSHLRIPDGKRIKLLHGPPSGDVQLAPNITKKWPKFDIGLSVLEEDDDMTGQTSPIEISDSDDFPDAREIVRASVRSAGQSLASRVSDYSDPDVDALICDTVLDGMSSTGIDTTKTQDVSGPSTTHREEFCAVTMTKQTKATSSTGNISPRSRRQKGQLDIEAPSRLFVSDSDSGFDGLNSISAVTDLSAGPEDFVLDKSLFDVPGSEATRDPPVAPLICRSPSPTKSHHLPTLDSEEPSFYAAWKNEQRKKYGEDWNPPEHNYLVDFEEWLAATDSIEFVD</sequence>
<organism evidence="1 2">
    <name type="scientific">Russula earlei</name>
    <dbReference type="NCBI Taxonomy" id="71964"/>
    <lineage>
        <taxon>Eukaryota</taxon>
        <taxon>Fungi</taxon>
        <taxon>Dikarya</taxon>
        <taxon>Basidiomycota</taxon>
        <taxon>Agaricomycotina</taxon>
        <taxon>Agaricomycetes</taxon>
        <taxon>Russulales</taxon>
        <taxon>Russulaceae</taxon>
        <taxon>Russula</taxon>
    </lineage>
</organism>
<reference evidence="1" key="1">
    <citation type="submission" date="2021-03" db="EMBL/GenBank/DDBJ databases">
        <title>Evolutionary priming and transition to the ectomycorrhizal habit in an iconic lineage of mushroom-forming fungi: is preadaptation a requirement?</title>
        <authorList>
            <consortium name="DOE Joint Genome Institute"/>
            <person name="Looney B.P."/>
            <person name="Miyauchi S."/>
            <person name="Morin E."/>
            <person name="Drula E."/>
            <person name="Courty P.E."/>
            <person name="Chicoki N."/>
            <person name="Fauchery L."/>
            <person name="Kohler A."/>
            <person name="Kuo A."/>
            <person name="LaButti K."/>
            <person name="Pangilinan J."/>
            <person name="Lipzen A."/>
            <person name="Riley R."/>
            <person name="Andreopoulos W."/>
            <person name="He G."/>
            <person name="Johnson J."/>
            <person name="Barry K.W."/>
            <person name="Grigoriev I.V."/>
            <person name="Nagy L."/>
            <person name="Hibbett D."/>
            <person name="Henrissat B."/>
            <person name="Matheny P.B."/>
            <person name="Labbe J."/>
            <person name="Martin A.F."/>
        </authorList>
    </citation>
    <scope>NUCLEOTIDE SEQUENCE</scope>
    <source>
        <strain evidence="1">BPL698</strain>
    </source>
</reference>
<protein>
    <submittedName>
        <fullName evidence="1">P-loop containing nucleoside triphosphate hydrolase protein</fullName>
    </submittedName>
</protein>
<evidence type="ECO:0000313" key="1">
    <source>
        <dbReference type="EMBL" id="KAI9460032.1"/>
    </source>
</evidence>
<evidence type="ECO:0000313" key="2">
    <source>
        <dbReference type="Proteomes" id="UP001207468"/>
    </source>
</evidence>